<dbReference type="RefSeq" id="WP_010737326.1">
    <property type="nucleotide sequence ID" value="NZ_AP027299.1"/>
</dbReference>
<proteinExistence type="predicted"/>
<accession>A0A7Z9ATH6</accession>
<dbReference type="Proteomes" id="UP000352698">
    <property type="component" value="Unassembled WGS sequence"/>
</dbReference>
<evidence type="ECO:0000313" key="1">
    <source>
        <dbReference type="EMBL" id="VTQ62586.1"/>
    </source>
</evidence>
<dbReference type="AlphaFoldDB" id="A0A7Z9ATH6"/>
<dbReference type="EMBL" id="CABEEP010000001">
    <property type="protein sequence ID" value="VTQ62586.1"/>
    <property type="molecule type" value="Genomic_DNA"/>
</dbReference>
<gene>
    <name evidence="1" type="ORF">NCTC12204_01050</name>
</gene>
<organism evidence="1 2">
    <name type="scientific">Enterococcus hirae</name>
    <dbReference type="NCBI Taxonomy" id="1354"/>
    <lineage>
        <taxon>Bacteria</taxon>
        <taxon>Bacillati</taxon>
        <taxon>Bacillota</taxon>
        <taxon>Bacilli</taxon>
        <taxon>Lactobacillales</taxon>
        <taxon>Enterococcaceae</taxon>
        <taxon>Enterococcus</taxon>
    </lineage>
</organism>
<sequence length="573" mass="63998">MDAKKQLRQELFIFLFFFCFLITLFFSTTSVLADVTYPEKTEGLIFDGHVKATISYTKDHAPNYTAVGDKITVTTTLEKQDEGILPDVYKQSSVVILYPEETQGLKLFGDPAFTYQPMNGENQTGAFIDSNTQLQSTMLWYFNTNVKILYSDDITYNGRMTQISDSGFTDGNYDDQYSLQKLLLHQGDKVSLSYQAEITKEALTKSKFTFHTAIFDSQTATIDWDNFLTVSAPKIQELGLSFDEATKNKQITVSDEQSYQTTLTGNWVGDQSNLSPDLTINGQTIPVSVTDFKEDGTFSIPVDLKNHGKLGDNAVHLKITNGTQVAEDDAVLSLVQADTPPEVKLLEPTSEVTVSPTDQSLVIKGQWKDKESESIRLFYQLNGTENVLVNSISNEKKDTWTDFCQKLPLDQLQLGENHVEIYGKDAEGQVSEKEKLIIQLVQGTISFKQIDPEMLFQDLVITGQTSQSTTQKAVNVIVEDTTGKPKDWDLTVKQVQPFSNGDQKLAAQLAYQNDSVRSVISTTPVNLSLRQINDREYSLPQDQAHQFQLTVAPGGKSGVYQSELEWTIVKAPG</sequence>
<name>A0A7Z9ATH6_ENTHR</name>
<evidence type="ECO:0000313" key="2">
    <source>
        <dbReference type="Proteomes" id="UP000352698"/>
    </source>
</evidence>
<protein>
    <submittedName>
        <fullName evidence="1">Extracellular protein</fullName>
    </submittedName>
</protein>
<comment type="caution">
    <text evidence="1">The sequence shown here is derived from an EMBL/GenBank/DDBJ whole genome shotgun (WGS) entry which is preliminary data.</text>
</comment>
<reference evidence="1 2" key="1">
    <citation type="submission" date="2019-05" db="EMBL/GenBank/DDBJ databases">
        <authorList>
            <consortium name="Pathogen Informatics"/>
        </authorList>
    </citation>
    <scope>NUCLEOTIDE SEQUENCE [LARGE SCALE GENOMIC DNA]</scope>
    <source>
        <strain evidence="1 2">NCTC12204</strain>
    </source>
</reference>